<evidence type="ECO:0000259" key="2">
    <source>
        <dbReference type="Pfam" id="PF13456"/>
    </source>
</evidence>
<dbReference type="PANTHER" id="PTHR47074">
    <property type="entry name" value="BNAC02G40300D PROTEIN"/>
    <property type="match status" value="1"/>
</dbReference>
<name>A0AA39S8G7_ACESA</name>
<dbReference type="CDD" id="cd06222">
    <property type="entry name" value="RNase_H_like"/>
    <property type="match status" value="1"/>
</dbReference>
<dbReference type="AlphaFoldDB" id="A0AA39S8G7"/>
<proteinExistence type="predicted"/>
<reference evidence="3" key="2">
    <citation type="submission" date="2023-06" db="EMBL/GenBank/DDBJ databases">
        <authorList>
            <person name="Swenson N.G."/>
            <person name="Wegrzyn J.L."/>
            <person name="Mcevoy S.L."/>
        </authorList>
    </citation>
    <scope>NUCLEOTIDE SEQUENCE</scope>
    <source>
        <strain evidence="3">NS2018</strain>
        <tissue evidence="3">Leaf</tissue>
    </source>
</reference>
<dbReference type="Gene3D" id="3.30.420.10">
    <property type="entry name" value="Ribonuclease H-like superfamily/Ribonuclease H"/>
    <property type="match status" value="1"/>
</dbReference>
<feature type="compositionally biased region" description="Polar residues" evidence="1">
    <location>
        <begin position="80"/>
        <end position="96"/>
    </location>
</feature>
<dbReference type="GO" id="GO:0003676">
    <property type="term" value="F:nucleic acid binding"/>
    <property type="evidence" value="ECO:0007669"/>
    <property type="project" value="InterPro"/>
</dbReference>
<reference evidence="3" key="1">
    <citation type="journal article" date="2022" name="Plant J.">
        <title>Strategies of tolerance reflected in two North American maple genomes.</title>
        <authorList>
            <person name="McEvoy S.L."/>
            <person name="Sezen U.U."/>
            <person name="Trouern-Trend A."/>
            <person name="McMahon S.M."/>
            <person name="Schaberg P.G."/>
            <person name="Yang J."/>
            <person name="Wegrzyn J.L."/>
            <person name="Swenson N.G."/>
        </authorList>
    </citation>
    <scope>NUCLEOTIDE SEQUENCE</scope>
    <source>
        <strain evidence="3">NS2018</strain>
    </source>
</reference>
<gene>
    <name evidence="3" type="ORF">LWI29_025050</name>
</gene>
<dbReference type="InterPro" id="IPR012337">
    <property type="entry name" value="RNaseH-like_sf"/>
</dbReference>
<protein>
    <recommendedName>
        <fullName evidence="2">RNase H type-1 domain-containing protein</fullName>
    </recommendedName>
</protein>
<evidence type="ECO:0000313" key="4">
    <source>
        <dbReference type="Proteomes" id="UP001168877"/>
    </source>
</evidence>
<accession>A0AA39S8G7</accession>
<dbReference type="Proteomes" id="UP001168877">
    <property type="component" value="Unassembled WGS sequence"/>
</dbReference>
<feature type="domain" description="RNase H type-1" evidence="2">
    <location>
        <begin position="314"/>
        <end position="434"/>
    </location>
</feature>
<dbReference type="InterPro" id="IPR044730">
    <property type="entry name" value="RNase_H-like_dom_plant"/>
</dbReference>
<dbReference type="InterPro" id="IPR052929">
    <property type="entry name" value="RNase_H-like_EbsB-rel"/>
</dbReference>
<keyword evidence="4" id="KW-1185">Reference proteome</keyword>
<dbReference type="PANTHER" id="PTHR47074:SF48">
    <property type="entry name" value="POLYNUCLEOTIDYL TRANSFERASE, RIBONUCLEASE H-LIKE SUPERFAMILY PROTEIN"/>
    <property type="match status" value="1"/>
</dbReference>
<dbReference type="Pfam" id="PF13456">
    <property type="entry name" value="RVT_3"/>
    <property type="match status" value="1"/>
</dbReference>
<evidence type="ECO:0000313" key="3">
    <source>
        <dbReference type="EMBL" id="KAK0587571.1"/>
    </source>
</evidence>
<dbReference type="EMBL" id="JAUESC010000382">
    <property type="protein sequence ID" value="KAK0587571.1"/>
    <property type="molecule type" value="Genomic_DNA"/>
</dbReference>
<organism evidence="3 4">
    <name type="scientific">Acer saccharum</name>
    <name type="common">Sugar maple</name>
    <dbReference type="NCBI Taxonomy" id="4024"/>
    <lineage>
        <taxon>Eukaryota</taxon>
        <taxon>Viridiplantae</taxon>
        <taxon>Streptophyta</taxon>
        <taxon>Embryophyta</taxon>
        <taxon>Tracheophyta</taxon>
        <taxon>Spermatophyta</taxon>
        <taxon>Magnoliopsida</taxon>
        <taxon>eudicotyledons</taxon>
        <taxon>Gunneridae</taxon>
        <taxon>Pentapetalae</taxon>
        <taxon>rosids</taxon>
        <taxon>malvids</taxon>
        <taxon>Sapindales</taxon>
        <taxon>Sapindaceae</taxon>
        <taxon>Hippocastanoideae</taxon>
        <taxon>Acereae</taxon>
        <taxon>Acer</taxon>
    </lineage>
</organism>
<dbReference type="InterPro" id="IPR036397">
    <property type="entry name" value="RNaseH_sf"/>
</dbReference>
<dbReference type="InterPro" id="IPR002156">
    <property type="entry name" value="RNaseH_domain"/>
</dbReference>
<sequence>MWLRTVSPCKKTHGRYGRMKNLTRGNYIGSNHAKMNQTNQRRFHDNWRNPIDYISIGNSGDRKYTNLLSSGKEKGKGQLASKSCIKNSANDGNISSRGRENDDATNIDTGGSNEEYKGIGKLGGRGGKFHNAHVDEVDSTIDMGKEVGIQTRCSNKELGLTEPISKVLDSTQLSGLHACQPELSKDMKSDGPKSAGLSLENTNSHHWRRVGRKSNPQEKQNVLGIELGKRSGYCPVNDLRSIKKKARVSQNEDDGLVNKNDRLHNGIKGDVSNVVWWSRNYLDELHRFSSKGGPAISKEGERWWPPGYGELKVNCNAALDKGKRRIGFGSVIRNSEGRVLACCAQACDANFDMETTKAIAVYKALKFCSDCGWSSCIVESDSVNVFNNIVKEGPLDSRYGSVLNSINLLISNRGKVLFNYVSAKANRVAGALAIEALGNSEDVFWKDDAPMCIKRLLEEDLRF</sequence>
<evidence type="ECO:0000256" key="1">
    <source>
        <dbReference type="SAM" id="MobiDB-lite"/>
    </source>
</evidence>
<dbReference type="GO" id="GO:0004523">
    <property type="term" value="F:RNA-DNA hybrid ribonuclease activity"/>
    <property type="evidence" value="ECO:0007669"/>
    <property type="project" value="InterPro"/>
</dbReference>
<dbReference type="SUPFAM" id="SSF53098">
    <property type="entry name" value="Ribonuclease H-like"/>
    <property type="match status" value="1"/>
</dbReference>
<feature type="region of interest" description="Disordered" evidence="1">
    <location>
        <begin position="69"/>
        <end position="124"/>
    </location>
</feature>
<comment type="caution">
    <text evidence="3">The sequence shown here is derived from an EMBL/GenBank/DDBJ whole genome shotgun (WGS) entry which is preliminary data.</text>
</comment>